<evidence type="ECO:0000256" key="2">
    <source>
        <dbReference type="SAM" id="Phobius"/>
    </source>
</evidence>
<evidence type="ECO:0000313" key="3">
    <source>
        <dbReference type="EMBL" id="KAK9146984.1"/>
    </source>
</evidence>
<gene>
    <name evidence="3" type="ORF">Sjap_006887</name>
</gene>
<feature type="transmembrane region" description="Helical" evidence="2">
    <location>
        <begin position="21"/>
        <end position="46"/>
    </location>
</feature>
<accession>A0AAP0K887</accession>
<dbReference type="AlphaFoldDB" id="A0AAP0K887"/>
<name>A0AAP0K887_9MAGN</name>
<sequence length="82" mass="8971">MEETNERIGNSDKRRSAKIEIIGGSGLGGILMVGGTLAALALIGVFTHDIAKKKKENPLKEKRRKGRIQQRNLSKEATTFHG</sequence>
<evidence type="ECO:0000256" key="1">
    <source>
        <dbReference type="SAM" id="MobiDB-lite"/>
    </source>
</evidence>
<evidence type="ECO:0000313" key="4">
    <source>
        <dbReference type="Proteomes" id="UP001417504"/>
    </source>
</evidence>
<reference evidence="3 4" key="1">
    <citation type="submission" date="2024-01" db="EMBL/GenBank/DDBJ databases">
        <title>Genome assemblies of Stephania.</title>
        <authorList>
            <person name="Yang L."/>
        </authorList>
    </citation>
    <scope>NUCLEOTIDE SEQUENCE [LARGE SCALE GENOMIC DNA]</scope>
    <source>
        <strain evidence="3">QJT</strain>
        <tissue evidence="3">Leaf</tissue>
    </source>
</reference>
<keyword evidence="4" id="KW-1185">Reference proteome</keyword>
<feature type="compositionally biased region" description="Polar residues" evidence="1">
    <location>
        <begin position="69"/>
        <end position="82"/>
    </location>
</feature>
<keyword evidence="2" id="KW-0472">Membrane</keyword>
<feature type="region of interest" description="Disordered" evidence="1">
    <location>
        <begin position="56"/>
        <end position="82"/>
    </location>
</feature>
<protein>
    <submittedName>
        <fullName evidence="3">Uncharacterized protein</fullName>
    </submittedName>
</protein>
<keyword evidence="2" id="KW-0812">Transmembrane</keyword>
<dbReference type="EMBL" id="JBBNAE010000002">
    <property type="protein sequence ID" value="KAK9146984.1"/>
    <property type="molecule type" value="Genomic_DNA"/>
</dbReference>
<proteinExistence type="predicted"/>
<dbReference type="Proteomes" id="UP001417504">
    <property type="component" value="Unassembled WGS sequence"/>
</dbReference>
<feature type="compositionally biased region" description="Basic residues" evidence="1">
    <location>
        <begin position="56"/>
        <end position="68"/>
    </location>
</feature>
<organism evidence="3 4">
    <name type="scientific">Stephania japonica</name>
    <dbReference type="NCBI Taxonomy" id="461633"/>
    <lineage>
        <taxon>Eukaryota</taxon>
        <taxon>Viridiplantae</taxon>
        <taxon>Streptophyta</taxon>
        <taxon>Embryophyta</taxon>
        <taxon>Tracheophyta</taxon>
        <taxon>Spermatophyta</taxon>
        <taxon>Magnoliopsida</taxon>
        <taxon>Ranunculales</taxon>
        <taxon>Menispermaceae</taxon>
        <taxon>Menispermoideae</taxon>
        <taxon>Cissampelideae</taxon>
        <taxon>Stephania</taxon>
    </lineage>
</organism>
<keyword evidence="2" id="KW-1133">Transmembrane helix</keyword>
<comment type="caution">
    <text evidence="3">The sequence shown here is derived from an EMBL/GenBank/DDBJ whole genome shotgun (WGS) entry which is preliminary data.</text>
</comment>